<sequence>MPIDQDMITNSDESKKLPDSNPSPTTGNHSEAENIAKPDIGGDPLQAKETDYLDTEPEGEQSEGNVAARNEEDTHNLDGSNANNLRTK</sequence>
<feature type="compositionally biased region" description="Acidic residues" evidence="1">
    <location>
        <begin position="52"/>
        <end position="61"/>
    </location>
</feature>
<gene>
    <name evidence="2" type="ORF">GCM10023183_14870</name>
</gene>
<evidence type="ECO:0000313" key="3">
    <source>
        <dbReference type="Proteomes" id="UP001501844"/>
    </source>
</evidence>
<feature type="region of interest" description="Disordered" evidence="1">
    <location>
        <begin position="1"/>
        <end position="88"/>
    </location>
</feature>
<keyword evidence="3" id="KW-1185">Reference proteome</keyword>
<comment type="caution">
    <text evidence="2">The sequence shown here is derived from an EMBL/GenBank/DDBJ whole genome shotgun (WGS) entry which is preliminary data.</text>
</comment>
<evidence type="ECO:0000313" key="2">
    <source>
        <dbReference type="EMBL" id="GAA4302844.1"/>
    </source>
</evidence>
<dbReference type="EMBL" id="BAABGX010000002">
    <property type="protein sequence ID" value="GAA4302844.1"/>
    <property type="molecule type" value="Genomic_DNA"/>
</dbReference>
<reference evidence="3" key="1">
    <citation type="journal article" date="2019" name="Int. J. Syst. Evol. Microbiol.">
        <title>The Global Catalogue of Microorganisms (GCM) 10K type strain sequencing project: providing services to taxonomists for standard genome sequencing and annotation.</title>
        <authorList>
            <consortium name="The Broad Institute Genomics Platform"/>
            <consortium name="The Broad Institute Genome Sequencing Center for Infectious Disease"/>
            <person name="Wu L."/>
            <person name="Ma J."/>
        </authorList>
    </citation>
    <scope>NUCLEOTIDE SEQUENCE [LARGE SCALE GENOMIC DNA]</scope>
    <source>
        <strain evidence="3">JCM 17917</strain>
    </source>
</reference>
<accession>A0ABP8FFQ4</accession>
<dbReference type="RefSeq" id="WP_345164253.1">
    <property type="nucleotide sequence ID" value="NZ_BAABGX010000002.1"/>
</dbReference>
<proteinExistence type="predicted"/>
<feature type="compositionally biased region" description="Polar residues" evidence="1">
    <location>
        <begin position="77"/>
        <end position="88"/>
    </location>
</feature>
<evidence type="ECO:0000256" key="1">
    <source>
        <dbReference type="SAM" id="MobiDB-lite"/>
    </source>
</evidence>
<feature type="compositionally biased region" description="Polar residues" evidence="1">
    <location>
        <begin position="20"/>
        <end position="29"/>
    </location>
</feature>
<protein>
    <submittedName>
        <fullName evidence="2">Uncharacterized protein</fullName>
    </submittedName>
</protein>
<dbReference type="Proteomes" id="UP001501844">
    <property type="component" value="Unassembled WGS sequence"/>
</dbReference>
<name>A0ABP8FFQ4_9BACT</name>
<organism evidence="2 3">
    <name type="scientific">Nibribacter koreensis</name>
    <dbReference type="NCBI Taxonomy" id="1084519"/>
    <lineage>
        <taxon>Bacteria</taxon>
        <taxon>Pseudomonadati</taxon>
        <taxon>Bacteroidota</taxon>
        <taxon>Cytophagia</taxon>
        <taxon>Cytophagales</taxon>
        <taxon>Hymenobacteraceae</taxon>
        <taxon>Nibribacter</taxon>
    </lineage>
</organism>